<dbReference type="EMBL" id="JAEAOA010001692">
    <property type="protein sequence ID" value="KAK3610646.1"/>
    <property type="molecule type" value="Genomic_DNA"/>
</dbReference>
<name>A0AAE0TI52_9BIVA</name>
<keyword evidence="4" id="KW-1185">Reference proteome</keyword>
<reference evidence="3" key="2">
    <citation type="journal article" date="2021" name="Genome Biol. Evol.">
        <title>Developing a high-quality reference genome for a parasitic bivalve with doubly uniparental inheritance (Bivalvia: Unionida).</title>
        <authorList>
            <person name="Smith C.H."/>
        </authorList>
    </citation>
    <scope>NUCLEOTIDE SEQUENCE</scope>
    <source>
        <strain evidence="3">CHS0354</strain>
        <tissue evidence="3">Mantle</tissue>
    </source>
</reference>
<feature type="domain" description="MD-2-related lipid-recognition" evidence="2">
    <location>
        <begin position="83"/>
        <end position="228"/>
    </location>
</feature>
<dbReference type="GO" id="GO:0008047">
    <property type="term" value="F:enzyme activator activity"/>
    <property type="evidence" value="ECO:0007669"/>
    <property type="project" value="InterPro"/>
</dbReference>
<dbReference type="GO" id="GO:0005319">
    <property type="term" value="F:lipid transporter activity"/>
    <property type="evidence" value="ECO:0007669"/>
    <property type="project" value="TreeGrafter"/>
</dbReference>
<dbReference type="GO" id="GO:0006689">
    <property type="term" value="P:ganglioside catabolic process"/>
    <property type="evidence" value="ECO:0007669"/>
    <property type="project" value="InterPro"/>
</dbReference>
<gene>
    <name evidence="3" type="ORF">CHS0354_028026</name>
</gene>
<sequence>MNYQHGQREIIELTWSLGVVCITKNISIISSSAHASTIMKFYIILLGFVLLAQGVKAKNVFNFEVRKENNITQRRPKLTTFSWKDCSDLSSAVMVVKNLDVTPDPIVTPGALFVAIELMVKKDVSAPIEADLLLYKKVDDMWVKFPCLGILGSCHYDDLCQVLDLISSCPDPIVESGIGCQCPFKAGTYTMPKSEFDIDAAAVAAGDYHAVGNATLMGKPAFCLDLYLSFSE</sequence>
<comment type="caution">
    <text evidence="3">The sequence shown here is derived from an EMBL/GenBank/DDBJ whole genome shotgun (WGS) entry which is preliminary data.</text>
</comment>
<proteinExistence type="predicted"/>
<keyword evidence="1" id="KW-0732">Signal</keyword>
<dbReference type="AlphaFoldDB" id="A0AAE0TI52"/>
<dbReference type="InterPro" id="IPR036846">
    <property type="entry name" value="GM2-AP_sf"/>
</dbReference>
<accession>A0AAE0TI52</accession>
<evidence type="ECO:0000313" key="4">
    <source>
        <dbReference type="Proteomes" id="UP001195483"/>
    </source>
</evidence>
<dbReference type="Gene3D" id="2.70.220.10">
    <property type="entry name" value="Ganglioside GM2 activator"/>
    <property type="match status" value="1"/>
</dbReference>
<evidence type="ECO:0000313" key="3">
    <source>
        <dbReference type="EMBL" id="KAK3610646.1"/>
    </source>
</evidence>
<dbReference type="Proteomes" id="UP001195483">
    <property type="component" value="Unassembled WGS sequence"/>
</dbReference>
<dbReference type="SMART" id="SM00737">
    <property type="entry name" value="ML"/>
    <property type="match status" value="1"/>
</dbReference>
<reference evidence="3" key="3">
    <citation type="submission" date="2023-05" db="EMBL/GenBank/DDBJ databases">
        <authorList>
            <person name="Smith C.H."/>
        </authorList>
    </citation>
    <scope>NUCLEOTIDE SEQUENCE</scope>
    <source>
        <strain evidence="3">CHS0354</strain>
        <tissue evidence="3">Mantle</tissue>
    </source>
</reference>
<organism evidence="3 4">
    <name type="scientific">Potamilus streckersoni</name>
    <dbReference type="NCBI Taxonomy" id="2493646"/>
    <lineage>
        <taxon>Eukaryota</taxon>
        <taxon>Metazoa</taxon>
        <taxon>Spiralia</taxon>
        <taxon>Lophotrochozoa</taxon>
        <taxon>Mollusca</taxon>
        <taxon>Bivalvia</taxon>
        <taxon>Autobranchia</taxon>
        <taxon>Heteroconchia</taxon>
        <taxon>Palaeoheterodonta</taxon>
        <taxon>Unionida</taxon>
        <taxon>Unionoidea</taxon>
        <taxon>Unionidae</taxon>
        <taxon>Ambleminae</taxon>
        <taxon>Lampsilini</taxon>
        <taxon>Potamilus</taxon>
    </lineage>
</organism>
<dbReference type="InterPro" id="IPR003172">
    <property type="entry name" value="ML_dom"/>
</dbReference>
<dbReference type="PANTHER" id="PTHR17357:SF0">
    <property type="entry name" value="GANGLIOSIDE GM2 ACTIVATOR"/>
    <property type="match status" value="1"/>
</dbReference>
<evidence type="ECO:0000256" key="1">
    <source>
        <dbReference type="ARBA" id="ARBA00022729"/>
    </source>
</evidence>
<protein>
    <recommendedName>
        <fullName evidence="2">MD-2-related lipid-recognition domain-containing protein</fullName>
    </recommendedName>
</protein>
<reference evidence="3" key="1">
    <citation type="journal article" date="2021" name="Genome Biol. Evol.">
        <title>A High-Quality Reference Genome for a Parasitic Bivalve with Doubly Uniparental Inheritance (Bivalvia: Unionida).</title>
        <authorList>
            <person name="Smith C.H."/>
        </authorList>
    </citation>
    <scope>NUCLEOTIDE SEQUENCE</scope>
    <source>
        <strain evidence="3">CHS0354</strain>
    </source>
</reference>
<dbReference type="SUPFAM" id="SSF63707">
    <property type="entry name" value="Ganglioside M2 (gm2) activator"/>
    <property type="match status" value="1"/>
</dbReference>
<dbReference type="Pfam" id="PF02221">
    <property type="entry name" value="E1_DerP2_DerF2"/>
    <property type="match status" value="1"/>
</dbReference>
<dbReference type="InterPro" id="IPR028996">
    <property type="entry name" value="GM2-AP"/>
</dbReference>
<evidence type="ECO:0000259" key="2">
    <source>
        <dbReference type="SMART" id="SM00737"/>
    </source>
</evidence>
<dbReference type="PANTHER" id="PTHR17357">
    <property type="entry name" value="GM2 GANGLIOSIDE ACTIVATOR PROTEIN"/>
    <property type="match status" value="1"/>
</dbReference>
<dbReference type="GO" id="GO:0009898">
    <property type="term" value="C:cytoplasmic side of plasma membrane"/>
    <property type="evidence" value="ECO:0007669"/>
    <property type="project" value="TreeGrafter"/>
</dbReference>